<dbReference type="InterPro" id="IPR011050">
    <property type="entry name" value="Pectin_lyase_fold/virulence"/>
</dbReference>
<feature type="domain" description="Right handed beta helix" evidence="2">
    <location>
        <begin position="281"/>
        <end position="407"/>
    </location>
</feature>
<dbReference type="InterPro" id="IPR059226">
    <property type="entry name" value="Choice_anch_Q_dom"/>
</dbReference>
<sequence length="503" mass="51869">MLYRVLMGLLAWLVLAAAAPAQTVIWVTNAQAFGPGSLRQAVLDLQPAATGVQEIRFALGSQTGTTIFLNQPMPDIRGANVRIDAADTTGGVIIDGGGHQQFRVPAGSTTTSLSVANLTLRRGGTLGSGGCISVARAGTSLSLDRVTLEECRAYYDAATAPALGGAVFAAGPLTVRDSVFSGNSMNTLGSATVSANANGGAIGKTGLHPVTVQRSSFRDNRVYLTNTDAPFCASGAGGAIYLSMPGMPGTDVVIEDSSFVNNSTPCRNPTVTYDIDGAGDGGGIYFYGEYVSLRFNANYFENNRGRRGGGIGIIGALASTPVVTNNTFHRNRATASGGGLLILNCCYSQVLNNTFSENVSLSSNYGGQFSLYGGGTLALFNNIATAADTDSGLLCNASSGQISAGGNLYTRNDCPVAGDSSSQAIGAMPWLQAPSMSGGYVLSQRSAYGAPSIDSADEAHCVPYDVRGIVRPVDGDGDLVARCDVGAVENSLVDRLFKDGFED</sequence>
<evidence type="ECO:0000313" key="4">
    <source>
        <dbReference type="Proteomes" id="UP001165498"/>
    </source>
</evidence>
<gene>
    <name evidence="3" type="ORF">NM961_09025</name>
</gene>
<dbReference type="InterPro" id="IPR012334">
    <property type="entry name" value="Pectin_lyas_fold"/>
</dbReference>
<evidence type="ECO:0000259" key="2">
    <source>
        <dbReference type="Pfam" id="PF13229"/>
    </source>
</evidence>
<dbReference type="SUPFAM" id="SSF51126">
    <property type="entry name" value="Pectin lyase-like"/>
    <property type="match status" value="1"/>
</dbReference>
<dbReference type="Proteomes" id="UP001165498">
    <property type="component" value="Unassembled WGS sequence"/>
</dbReference>
<proteinExistence type="predicted"/>
<feature type="signal peptide" evidence="1">
    <location>
        <begin position="1"/>
        <end position="21"/>
    </location>
</feature>
<evidence type="ECO:0000313" key="3">
    <source>
        <dbReference type="EMBL" id="MCQ4164852.1"/>
    </source>
</evidence>
<dbReference type="InterPro" id="IPR039448">
    <property type="entry name" value="Beta_helix"/>
</dbReference>
<dbReference type="Pfam" id="PF13229">
    <property type="entry name" value="Beta_helix"/>
    <property type="match status" value="1"/>
</dbReference>
<dbReference type="NCBIfam" id="NF041518">
    <property type="entry name" value="choice_anch_Q"/>
    <property type="match status" value="1"/>
</dbReference>
<dbReference type="EMBL" id="JANFQO010000006">
    <property type="protein sequence ID" value="MCQ4164852.1"/>
    <property type="molecule type" value="Genomic_DNA"/>
</dbReference>
<name>A0ABT1QRH5_9GAMM</name>
<organism evidence="3 4">
    <name type="scientific">Tahibacter harae</name>
    <dbReference type="NCBI Taxonomy" id="2963937"/>
    <lineage>
        <taxon>Bacteria</taxon>
        <taxon>Pseudomonadati</taxon>
        <taxon>Pseudomonadota</taxon>
        <taxon>Gammaproteobacteria</taxon>
        <taxon>Lysobacterales</taxon>
        <taxon>Rhodanobacteraceae</taxon>
        <taxon>Tahibacter</taxon>
    </lineage>
</organism>
<accession>A0ABT1QRH5</accession>
<keyword evidence="1" id="KW-0732">Signal</keyword>
<dbReference type="Gene3D" id="2.160.20.10">
    <property type="entry name" value="Single-stranded right-handed beta-helix, Pectin lyase-like"/>
    <property type="match status" value="1"/>
</dbReference>
<dbReference type="RefSeq" id="WP_255913810.1">
    <property type="nucleotide sequence ID" value="NZ_JANFQO010000006.1"/>
</dbReference>
<reference evidence="3" key="1">
    <citation type="submission" date="2022-07" db="EMBL/GenBank/DDBJ databases">
        <title>Tahibacter sp., a new gammaproteobacterium isolated from the silt sample collected at pig farm.</title>
        <authorList>
            <person name="Chen H."/>
        </authorList>
    </citation>
    <scope>NUCLEOTIDE SEQUENCE</scope>
    <source>
        <strain evidence="3">P2K</strain>
    </source>
</reference>
<evidence type="ECO:0000256" key="1">
    <source>
        <dbReference type="SAM" id="SignalP"/>
    </source>
</evidence>
<feature type="chain" id="PRO_5046743055" evidence="1">
    <location>
        <begin position="22"/>
        <end position="503"/>
    </location>
</feature>
<keyword evidence="4" id="KW-1185">Reference proteome</keyword>
<protein>
    <submittedName>
        <fullName evidence="3">Right-handed parallel beta-helix repeat-containing protein</fullName>
    </submittedName>
</protein>
<comment type="caution">
    <text evidence="3">The sequence shown here is derived from an EMBL/GenBank/DDBJ whole genome shotgun (WGS) entry which is preliminary data.</text>
</comment>